<reference evidence="4" key="1">
    <citation type="journal article" date="2020" name="mSystems">
        <title>Genome- and Community-Level Interaction Insights into Carbon Utilization and Element Cycling Functions of Hydrothermarchaeota in Hydrothermal Sediment.</title>
        <authorList>
            <person name="Zhou Z."/>
            <person name="Liu Y."/>
            <person name="Xu W."/>
            <person name="Pan J."/>
            <person name="Luo Z.H."/>
            <person name="Li M."/>
        </authorList>
    </citation>
    <scope>NUCLEOTIDE SEQUENCE [LARGE SCALE GENOMIC DNA]</scope>
    <source>
        <strain evidence="4">SpSt-503</strain>
    </source>
</reference>
<dbReference type="SUPFAM" id="SSF140566">
    <property type="entry name" value="FlgN-like"/>
    <property type="match status" value="1"/>
</dbReference>
<proteinExistence type="inferred from homology"/>
<comment type="caution">
    <text evidence="4">The sequence shown here is derived from an EMBL/GenBank/DDBJ whole genome shotgun (WGS) entry which is preliminary data.</text>
</comment>
<sequence>MEILEMTCVDSKSCECISILQKEIALLERLAAAQDVVSQAVFSRDWTDMDALFKRLEEYSNEFEALEKERTSIFSGLGRELGFEHERLSFYTLATRLEQETRRQMTDLYRRLKLDILKIRLANENLNQYIATNRSVISEFLQAAFPDRKGKLYSRHGREIHAEMRSIVLDRSL</sequence>
<evidence type="ECO:0000256" key="2">
    <source>
        <dbReference type="ARBA" id="ARBA00007703"/>
    </source>
</evidence>
<evidence type="ECO:0000256" key="3">
    <source>
        <dbReference type="ARBA" id="ARBA00022795"/>
    </source>
</evidence>
<dbReference type="Gene3D" id="1.20.58.300">
    <property type="entry name" value="FlgN-like"/>
    <property type="match status" value="1"/>
</dbReference>
<gene>
    <name evidence="4" type="ORF">ENS59_14795</name>
</gene>
<dbReference type="Pfam" id="PF05130">
    <property type="entry name" value="FlgN"/>
    <property type="match status" value="1"/>
</dbReference>
<dbReference type="EMBL" id="DSVL01000455">
    <property type="protein sequence ID" value="HFH30747.1"/>
    <property type="molecule type" value="Genomic_DNA"/>
</dbReference>
<accession>A0A7C3IL03</accession>
<dbReference type="AlphaFoldDB" id="A0A7C3IL03"/>
<dbReference type="InterPro" id="IPR036679">
    <property type="entry name" value="FlgN-like_sf"/>
</dbReference>
<dbReference type="InterPro" id="IPR007809">
    <property type="entry name" value="FlgN-like"/>
</dbReference>
<evidence type="ECO:0008006" key="5">
    <source>
        <dbReference type="Google" id="ProtNLM"/>
    </source>
</evidence>
<evidence type="ECO:0000313" key="4">
    <source>
        <dbReference type="EMBL" id="HFH30747.1"/>
    </source>
</evidence>
<evidence type="ECO:0000256" key="1">
    <source>
        <dbReference type="ARBA" id="ARBA00002397"/>
    </source>
</evidence>
<protein>
    <recommendedName>
        <fullName evidence="5">Flagellar protein FlgN</fullName>
    </recommendedName>
</protein>
<dbReference type="GO" id="GO:0044780">
    <property type="term" value="P:bacterial-type flagellum assembly"/>
    <property type="evidence" value="ECO:0007669"/>
    <property type="project" value="InterPro"/>
</dbReference>
<comment type="similarity">
    <text evidence="2">Belongs to the FlgN family.</text>
</comment>
<comment type="function">
    <text evidence="1">Required for the efficient initiation of filament assembly.</text>
</comment>
<name>A0A7C3IL03_9SPIR</name>
<organism evidence="4">
    <name type="scientific">Gracilinema caldarium</name>
    <dbReference type="NCBI Taxonomy" id="215591"/>
    <lineage>
        <taxon>Bacteria</taxon>
        <taxon>Pseudomonadati</taxon>
        <taxon>Spirochaetota</taxon>
        <taxon>Spirochaetia</taxon>
        <taxon>Spirochaetales</taxon>
        <taxon>Breznakiellaceae</taxon>
        <taxon>Gracilinema</taxon>
    </lineage>
</organism>
<keyword evidence="3" id="KW-1005">Bacterial flagellum biogenesis</keyword>